<dbReference type="AlphaFoldDB" id="A0A918CZT4"/>
<reference evidence="1" key="2">
    <citation type="submission" date="2020-09" db="EMBL/GenBank/DDBJ databases">
        <authorList>
            <person name="Sun Q."/>
            <person name="Ohkuma M."/>
        </authorList>
    </citation>
    <scope>NUCLEOTIDE SEQUENCE</scope>
    <source>
        <strain evidence="1">JCM 17251</strain>
    </source>
</reference>
<protein>
    <submittedName>
        <fullName evidence="1">Uncharacterized protein</fullName>
    </submittedName>
</protein>
<dbReference type="Proteomes" id="UP000624041">
    <property type="component" value="Unassembled WGS sequence"/>
</dbReference>
<comment type="caution">
    <text evidence="1">The sequence shown here is derived from an EMBL/GenBank/DDBJ whole genome shotgun (WGS) entry which is preliminary data.</text>
</comment>
<dbReference type="RefSeq" id="WP_156857920.1">
    <property type="nucleotide sequence ID" value="NZ_BMOS01000004.1"/>
</dbReference>
<reference evidence="1" key="1">
    <citation type="journal article" date="2014" name="Int. J. Syst. Evol. Microbiol.">
        <title>Complete genome sequence of Corynebacterium casei LMG S-19264T (=DSM 44701T), isolated from a smear-ripened cheese.</title>
        <authorList>
            <consortium name="US DOE Joint Genome Institute (JGI-PGF)"/>
            <person name="Walter F."/>
            <person name="Albersmeier A."/>
            <person name="Kalinowski J."/>
            <person name="Ruckert C."/>
        </authorList>
    </citation>
    <scope>NUCLEOTIDE SEQUENCE</scope>
    <source>
        <strain evidence="1">JCM 17251</strain>
    </source>
</reference>
<accession>A0A918CZT4</accession>
<sequence length="78" mass="8936">MYEDKTELNATMGRIFGQIVKERVATEALANLLIEKGVITAEELDESFRKVYEEKGTKYSAEALNMSEEEYRKIINGE</sequence>
<organism evidence="1 2">
    <name type="scientific">Oceanobacillus indicireducens</name>
    <dbReference type="NCBI Taxonomy" id="1004261"/>
    <lineage>
        <taxon>Bacteria</taxon>
        <taxon>Bacillati</taxon>
        <taxon>Bacillota</taxon>
        <taxon>Bacilli</taxon>
        <taxon>Bacillales</taxon>
        <taxon>Bacillaceae</taxon>
        <taxon>Oceanobacillus</taxon>
    </lineage>
</organism>
<gene>
    <name evidence="1" type="ORF">GCM10007971_08630</name>
</gene>
<name>A0A918CZT4_9BACI</name>
<evidence type="ECO:0000313" key="2">
    <source>
        <dbReference type="Proteomes" id="UP000624041"/>
    </source>
</evidence>
<dbReference type="EMBL" id="BMOS01000004">
    <property type="protein sequence ID" value="GGN52703.1"/>
    <property type="molecule type" value="Genomic_DNA"/>
</dbReference>
<proteinExistence type="predicted"/>
<evidence type="ECO:0000313" key="1">
    <source>
        <dbReference type="EMBL" id="GGN52703.1"/>
    </source>
</evidence>
<keyword evidence="2" id="KW-1185">Reference proteome</keyword>